<keyword evidence="8" id="KW-0694">RNA-binding</keyword>
<dbReference type="InterPro" id="IPR013785">
    <property type="entry name" value="Aldolase_TIM"/>
</dbReference>
<feature type="binding site" evidence="14">
    <location>
        <position position="83"/>
    </location>
    <ligand>
        <name>FMN</name>
        <dbReference type="ChEBI" id="CHEBI:58210"/>
    </ligand>
</feature>
<comment type="cofactor">
    <cofactor evidence="1 12 14">
        <name>FMN</name>
        <dbReference type="ChEBI" id="CHEBI:58210"/>
    </cofactor>
</comment>
<evidence type="ECO:0000259" key="15">
    <source>
        <dbReference type="Pfam" id="PF01207"/>
    </source>
</evidence>
<evidence type="ECO:0000256" key="13">
    <source>
        <dbReference type="PIRSR" id="PIRSR006621-1"/>
    </source>
</evidence>
<feature type="binding site" evidence="14">
    <location>
        <begin position="237"/>
        <end position="238"/>
    </location>
    <ligand>
        <name>FMN</name>
        <dbReference type="ChEBI" id="CHEBI:58210"/>
    </ligand>
</feature>
<evidence type="ECO:0000256" key="7">
    <source>
        <dbReference type="ARBA" id="ARBA00022857"/>
    </source>
</evidence>
<organism evidence="16 17">
    <name type="scientific">Methylovirgula ligni</name>
    <dbReference type="NCBI Taxonomy" id="569860"/>
    <lineage>
        <taxon>Bacteria</taxon>
        <taxon>Pseudomonadati</taxon>
        <taxon>Pseudomonadota</taxon>
        <taxon>Alphaproteobacteria</taxon>
        <taxon>Hyphomicrobiales</taxon>
        <taxon>Beijerinckiaceae</taxon>
        <taxon>Methylovirgula</taxon>
    </lineage>
</organism>
<feature type="binding site" evidence="14">
    <location>
        <position position="152"/>
    </location>
    <ligand>
        <name>FMN</name>
        <dbReference type="ChEBI" id="CHEBI:58210"/>
    </ligand>
</feature>
<dbReference type="GO" id="GO:0000049">
    <property type="term" value="F:tRNA binding"/>
    <property type="evidence" value="ECO:0007669"/>
    <property type="project" value="UniProtKB-KW"/>
</dbReference>
<comment type="catalytic activity">
    <reaction evidence="10">
        <text>a 5,6-dihydrouridine in tRNA + NADP(+) = a uridine in tRNA + NADPH + H(+)</text>
        <dbReference type="Rhea" id="RHEA:23624"/>
        <dbReference type="Rhea" id="RHEA-COMP:13339"/>
        <dbReference type="Rhea" id="RHEA-COMP:13887"/>
        <dbReference type="ChEBI" id="CHEBI:15378"/>
        <dbReference type="ChEBI" id="CHEBI:57783"/>
        <dbReference type="ChEBI" id="CHEBI:58349"/>
        <dbReference type="ChEBI" id="CHEBI:65315"/>
        <dbReference type="ChEBI" id="CHEBI:74443"/>
    </reaction>
</comment>
<dbReference type="InterPro" id="IPR004652">
    <property type="entry name" value="DusB-like"/>
</dbReference>
<protein>
    <recommendedName>
        <fullName evidence="12">tRNA-dihydrouridine synthase</fullName>
        <ecNumber evidence="12">1.3.1.-</ecNumber>
    </recommendedName>
</protein>
<comment type="function">
    <text evidence="2 12">Catalyzes the synthesis of 5,6-dihydrouridine (D), a modified base found in the D-loop of most tRNAs, via the reduction of the C5-C6 double bond in target uridines.</text>
</comment>
<evidence type="ECO:0000256" key="6">
    <source>
        <dbReference type="ARBA" id="ARBA00022694"/>
    </source>
</evidence>
<evidence type="ECO:0000256" key="11">
    <source>
        <dbReference type="ARBA" id="ARBA00048802"/>
    </source>
</evidence>
<sequence>MIQSDQIVGKSTSDFAVGSLQLSGRAFLAPMAGVTDLGMRRAAERLGAALTVTEMLDADFYLDRDPAAALRAEGTGIAHHVVQIAGCRPETMAESARRAEAAGAAMIDINMGCPAKRVTGGFAGSALMRDLDLAAGLIRAVVRAVKVPVSVKMRLGWDADSLNAPELARRAEAEGVAMLTVHGRSRCQFYQGDADWTAIRQVKQATALPVVANGDCKSLEDADDMLRLSGADAVMIGRAAVGRPWFVGEVARHLAGLPQSAPLDAATRCAVALEHYRTLLELMGAAQGLRHARKHLAAYAAYVQSPDSAGLRRRLVVSENSAEVESLLVSLFESEERAVAA</sequence>
<comment type="similarity">
    <text evidence="12">Belongs to the dus family.</text>
</comment>
<accession>A0A3D9YKU5</accession>
<dbReference type="SUPFAM" id="SSF51395">
    <property type="entry name" value="FMN-linked oxidoreductases"/>
    <property type="match status" value="1"/>
</dbReference>
<gene>
    <name evidence="16" type="ORF">DES32_3115</name>
</gene>
<feature type="active site" description="Proton donor" evidence="13">
    <location>
        <position position="113"/>
    </location>
</feature>
<keyword evidence="6 12" id="KW-0819">tRNA processing</keyword>
<feature type="binding site" evidence="14">
    <location>
        <begin position="30"/>
        <end position="32"/>
    </location>
    <ligand>
        <name>FMN</name>
        <dbReference type="ChEBI" id="CHEBI:58210"/>
    </ligand>
</feature>
<dbReference type="PANTHER" id="PTHR45846:SF1">
    <property type="entry name" value="TRNA-DIHYDROURIDINE(47) SYNTHASE [NAD(P)(+)]-LIKE"/>
    <property type="match status" value="1"/>
</dbReference>
<evidence type="ECO:0000256" key="14">
    <source>
        <dbReference type="PIRSR" id="PIRSR006621-2"/>
    </source>
</evidence>
<proteinExistence type="inferred from homology"/>
<dbReference type="RefSeq" id="WP_115837687.1">
    <property type="nucleotide sequence ID" value="NZ_QUMO01000006.1"/>
</dbReference>
<comment type="caution">
    <text evidence="16">The sequence shown here is derived from an EMBL/GenBank/DDBJ whole genome shotgun (WGS) entry which is preliminary data.</text>
</comment>
<evidence type="ECO:0000313" key="16">
    <source>
        <dbReference type="EMBL" id="REF83200.1"/>
    </source>
</evidence>
<comment type="catalytic activity">
    <reaction evidence="11">
        <text>a 5,6-dihydrouridine in tRNA + NAD(+) = a uridine in tRNA + NADH + H(+)</text>
        <dbReference type="Rhea" id="RHEA:54452"/>
        <dbReference type="Rhea" id="RHEA-COMP:13339"/>
        <dbReference type="Rhea" id="RHEA-COMP:13887"/>
        <dbReference type="ChEBI" id="CHEBI:15378"/>
        <dbReference type="ChEBI" id="CHEBI:57540"/>
        <dbReference type="ChEBI" id="CHEBI:57945"/>
        <dbReference type="ChEBI" id="CHEBI:65315"/>
        <dbReference type="ChEBI" id="CHEBI:74443"/>
    </reaction>
</comment>
<keyword evidence="14" id="KW-0547">Nucleotide-binding</keyword>
<dbReference type="Gene3D" id="1.10.1200.80">
    <property type="entry name" value="Putative flavin oxidoreducatase, domain 2"/>
    <property type="match status" value="1"/>
</dbReference>
<reference evidence="16 17" key="1">
    <citation type="submission" date="2018-08" db="EMBL/GenBank/DDBJ databases">
        <title>Genomic Encyclopedia of Type Strains, Phase IV (KMG-IV): sequencing the most valuable type-strain genomes for metagenomic binning, comparative biology and taxonomic classification.</title>
        <authorList>
            <person name="Goeker M."/>
        </authorList>
    </citation>
    <scope>NUCLEOTIDE SEQUENCE [LARGE SCALE GENOMIC DNA]</scope>
    <source>
        <strain evidence="16 17">BW863</strain>
    </source>
</reference>
<dbReference type="InterPro" id="IPR024036">
    <property type="entry name" value="tRNA-dHydroUridine_Synthase_C"/>
</dbReference>
<keyword evidence="5 12" id="KW-0288">FMN</keyword>
<evidence type="ECO:0000256" key="2">
    <source>
        <dbReference type="ARBA" id="ARBA00002790"/>
    </source>
</evidence>
<dbReference type="OrthoDB" id="9764501at2"/>
<name>A0A3D9YKU5_9HYPH</name>
<keyword evidence="17" id="KW-1185">Reference proteome</keyword>
<keyword evidence="9 12" id="KW-0560">Oxidoreductase</keyword>
<dbReference type="PIRSF" id="PIRSF006621">
    <property type="entry name" value="Dus"/>
    <property type="match status" value="1"/>
</dbReference>
<dbReference type="EMBL" id="QUMO01000006">
    <property type="protein sequence ID" value="REF83200.1"/>
    <property type="molecule type" value="Genomic_DNA"/>
</dbReference>
<dbReference type="PANTHER" id="PTHR45846">
    <property type="entry name" value="TRNA-DIHYDROURIDINE(47) SYNTHASE [NAD(P)(+)]-LIKE"/>
    <property type="match status" value="1"/>
</dbReference>
<dbReference type="PROSITE" id="PS01136">
    <property type="entry name" value="UPF0034"/>
    <property type="match status" value="1"/>
</dbReference>
<dbReference type="NCBIfam" id="TIGR00737">
    <property type="entry name" value="nifR3_yhdG"/>
    <property type="match status" value="1"/>
</dbReference>
<dbReference type="Pfam" id="PF01207">
    <property type="entry name" value="Dus"/>
    <property type="match status" value="1"/>
</dbReference>
<evidence type="ECO:0000256" key="4">
    <source>
        <dbReference type="ARBA" id="ARBA00022630"/>
    </source>
</evidence>
<feature type="binding site" evidence="14">
    <location>
        <position position="182"/>
    </location>
    <ligand>
        <name>FMN</name>
        <dbReference type="ChEBI" id="CHEBI:58210"/>
    </ligand>
</feature>
<dbReference type="Gene3D" id="3.20.20.70">
    <property type="entry name" value="Aldolase class I"/>
    <property type="match status" value="1"/>
</dbReference>
<dbReference type="AlphaFoldDB" id="A0A3D9YKU5"/>
<keyword evidence="7" id="KW-0521">NADP</keyword>
<evidence type="ECO:0000256" key="12">
    <source>
        <dbReference type="PIRNR" id="PIRNR006621"/>
    </source>
</evidence>
<feature type="domain" description="DUS-like FMN-binding" evidence="15">
    <location>
        <begin position="28"/>
        <end position="323"/>
    </location>
</feature>
<evidence type="ECO:0000256" key="9">
    <source>
        <dbReference type="ARBA" id="ARBA00023002"/>
    </source>
</evidence>
<evidence type="ECO:0000256" key="5">
    <source>
        <dbReference type="ARBA" id="ARBA00022643"/>
    </source>
</evidence>
<keyword evidence="3" id="KW-0820">tRNA-binding</keyword>
<evidence type="ECO:0000313" key="17">
    <source>
        <dbReference type="Proteomes" id="UP000256900"/>
    </source>
</evidence>
<dbReference type="InterPro" id="IPR035587">
    <property type="entry name" value="DUS-like_FMN-bd"/>
</dbReference>
<dbReference type="EC" id="1.3.1.-" evidence="12"/>
<keyword evidence="4 12" id="KW-0285">Flavoprotein</keyword>
<dbReference type="GO" id="GO:0050660">
    <property type="term" value="F:flavin adenine dinucleotide binding"/>
    <property type="evidence" value="ECO:0007669"/>
    <property type="project" value="InterPro"/>
</dbReference>
<dbReference type="Proteomes" id="UP000256900">
    <property type="component" value="Unassembled WGS sequence"/>
</dbReference>
<evidence type="ECO:0000256" key="1">
    <source>
        <dbReference type="ARBA" id="ARBA00001917"/>
    </source>
</evidence>
<evidence type="ECO:0000256" key="8">
    <source>
        <dbReference type="ARBA" id="ARBA00022884"/>
    </source>
</evidence>
<evidence type="ECO:0000256" key="10">
    <source>
        <dbReference type="ARBA" id="ARBA00048205"/>
    </source>
</evidence>
<dbReference type="InterPro" id="IPR001269">
    <property type="entry name" value="DUS_fam"/>
</dbReference>
<dbReference type="GO" id="GO:0017150">
    <property type="term" value="F:tRNA dihydrouridine synthase activity"/>
    <property type="evidence" value="ECO:0007669"/>
    <property type="project" value="InterPro"/>
</dbReference>
<evidence type="ECO:0000256" key="3">
    <source>
        <dbReference type="ARBA" id="ARBA00022555"/>
    </source>
</evidence>
<dbReference type="CDD" id="cd02801">
    <property type="entry name" value="DUS_like_FMN"/>
    <property type="match status" value="1"/>
</dbReference>
<dbReference type="InterPro" id="IPR018517">
    <property type="entry name" value="tRNA_hU_synthase_CS"/>
</dbReference>